<keyword evidence="1" id="KW-0240">DNA-directed RNA polymerase</keyword>
<dbReference type="GO" id="GO:0005736">
    <property type="term" value="C:RNA polymerase I complex"/>
    <property type="evidence" value="ECO:0007669"/>
    <property type="project" value="TreeGrafter"/>
</dbReference>
<dbReference type="GO" id="GO:0005665">
    <property type="term" value="C:RNA polymerase II, core complex"/>
    <property type="evidence" value="ECO:0007669"/>
    <property type="project" value="TreeGrafter"/>
</dbReference>
<feature type="compositionally biased region" description="Acidic residues" evidence="3">
    <location>
        <begin position="65"/>
        <end position="81"/>
    </location>
</feature>
<feature type="compositionally biased region" description="Basic and acidic residues" evidence="3">
    <location>
        <begin position="82"/>
        <end position="91"/>
    </location>
</feature>
<organism evidence="4">
    <name type="scientific">viral metagenome</name>
    <dbReference type="NCBI Taxonomy" id="1070528"/>
    <lineage>
        <taxon>unclassified sequences</taxon>
        <taxon>metagenomes</taxon>
        <taxon>organismal metagenomes</taxon>
    </lineage>
</organism>
<feature type="region of interest" description="Disordered" evidence="3">
    <location>
        <begin position="1"/>
        <end position="119"/>
    </location>
</feature>
<dbReference type="Gene3D" id="3.90.940.10">
    <property type="match status" value="1"/>
</dbReference>
<evidence type="ECO:0000256" key="1">
    <source>
        <dbReference type="ARBA" id="ARBA00022478"/>
    </source>
</evidence>
<evidence type="ECO:0000256" key="2">
    <source>
        <dbReference type="ARBA" id="ARBA00023163"/>
    </source>
</evidence>
<evidence type="ECO:0000256" key="3">
    <source>
        <dbReference type="SAM" id="MobiDB-lite"/>
    </source>
</evidence>
<evidence type="ECO:0000313" key="4">
    <source>
        <dbReference type="EMBL" id="QHT93052.1"/>
    </source>
</evidence>
<dbReference type="SUPFAM" id="SSF63562">
    <property type="entry name" value="RPB6/omega subunit-like"/>
    <property type="match status" value="1"/>
</dbReference>
<protein>
    <recommendedName>
        <fullName evidence="5">DNA-directed RNA polymerase</fullName>
    </recommendedName>
</protein>
<dbReference type="PANTHER" id="PTHR47227:SF5">
    <property type="entry name" value="DNA-DIRECTED RNA POLYMERASES I, II, AND III SUBUNIT RPABC2"/>
    <property type="match status" value="1"/>
</dbReference>
<dbReference type="GO" id="GO:0005666">
    <property type="term" value="C:RNA polymerase III complex"/>
    <property type="evidence" value="ECO:0007669"/>
    <property type="project" value="TreeGrafter"/>
</dbReference>
<proteinExistence type="predicted"/>
<feature type="compositionally biased region" description="Acidic residues" evidence="3">
    <location>
        <begin position="1"/>
        <end position="21"/>
    </location>
</feature>
<dbReference type="EMBL" id="MN740199">
    <property type="protein sequence ID" value="QHT93052.1"/>
    <property type="molecule type" value="Genomic_DNA"/>
</dbReference>
<evidence type="ECO:0008006" key="5">
    <source>
        <dbReference type="Google" id="ProtNLM"/>
    </source>
</evidence>
<dbReference type="GO" id="GO:0006360">
    <property type="term" value="P:transcription by RNA polymerase I"/>
    <property type="evidence" value="ECO:0007669"/>
    <property type="project" value="TreeGrafter"/>
</dbReference>
<dbReference type="Pfam" id="PF01192">
    <property type="entry name" value="RNA_pol_Rpb6"/>
    <property type="match status" value="1"/>
</dbReference>
<dbReference type="GO" id="GO:0006366">
    <property type="term" value="P:transcription by RNA polymerase II"/>
    <property type="evidence" value="ECO:0007669"/>
    <property type="project" value="TreeGrafter"/>
</dbReference>
<keyword evidence="2" id="KW-0804">Transcription</keyword>
<dbReference type="GO" id="GO:0003677">
    <property type="term" value="F:DNA binding"/>
    <property type="evidence" value="ECO:0007669"/>
    <property type="project" value="InterPro"/>
</dbReference>
<dbReference type="InterPro" id="IPR006110">
    <property type="entry name" value="Pol_omega/Rpo6/RPB6"/>
</dbReference>
<dbReference type="InterPro" id="IPR020708">
    <property type="entry name" value="DNA-dir_RNA_polK_14-18kDa_CS"/>
</dbReference>
<reference evidence="4" key="1">
    <citation type="journal article" date="2020" name="Nature">
        <title>Giant virus diversity and host interactions through global metagenomics.</title>
        <authorList>
            <person name="Schulz F."/>
            <person name="Roux S."/>
            <person name="Paez-Espino D."/>
            <person name="Jungbluth S."/>
            <person name="Walsh D.A."/>
            <person name="Denef V.J."/>
            <person name="McMahon K.D."/>
            <person name="Konstantinidis K.T."/>
            <person name="Eloe-Fadrosh E.A."/>
            <person name="Kyrpides N.C."/>
            <person name="Woyke T."/>
        </authorList>
    </citation>
    <scope>NUCLEOTIDE SEQUENCE</scope>
    <source>
        <strain evidence="4">GVMAG-M-3300023210-19</strain>
    </source>
</reference>
<name>A0A6C0IJB1_9ZZZZ</name>
<sequence length="244" mass="28305">MDPIDYDNEEIIEDDFSDEEVVDKTETSKTKKKGAITIQTVDDDDASDVQSDNESVAQNDPMMNESDDEFDDDEEIDDEEIENKIFSKQKDENEEEEDAELNPFREDDFSDDEEEKEEDYLQKIDDDYKENLISSYHPELHNINYDEVEALSKVVRDSDGNIIDPLHRTQPFVTKYEKARVIGERAKQINAGSKSFVSVDESVIDGYLVALKEFEEKKLPFIIKRPLPNGGCEYWKLHDLEILI</sequence>
<dbReference type="AlphaFoldDB" id="A0A6C0IJB1"/>
<dbReference type="GO" id="GO:0042797">
    <property type="term" value="P:tRNA transcription by RNA polymerase III"/>
    <property type="evidence" value="ECO:0007669"/>
    <property type="project" value="TreeGrafter"/>
</dbReference>
<accession>A0A6C0IJB1</accession>
<dbReference type="PROSITE" id="PS01111">
    <property type="entry name" value="RNA_POL_K_14KD"/>
    <property type="match status" value="1"/>
</dbReference>
<dbReference type="InterPro" id="IPR036161">
    <property type="entry name" value="RPB6/omega-like_sf"/>
</dbReference>
<dbReference type="GO" id="GO:0003899">
    <property type="term" value="F:DNA-directed RNA polymerase activity"/>
    <property type="evidence" value="ECO:0007669"/>
    <property type="project" value="InterPro"/>
</dbReference>
<dbReference type="SMART" id="SM01409">
    <property type="entry name" value="RNA_pol_Rpb6"/>
    <property type="match status" value="1"/>
</dbReference>
<feature type="compositionally biased region" description="Acidic residues" evidence="3">
    <location>
        <begin position="108"/>
        <end position="118"/>
    </location>
</feature>
<dbReference type="PANTHER" id="PTHR47227">
    <property type="entry name" value="DNA-DIRECTED RNA POLYMERASE SUBUNIT K"/>
    <property type="match status" value="1"/>
</dbReference>